<feature type="compositionally biased region" description="Polar residues" evidence="1">
    <location>
        <begin position="33"/>
        <end position="48"/>
    </location>
</feature>
<evidence type="ECO:0000313" key="4">
    <source>
        <dbReference type="Proteomes" id="UP001308005"/>
    </source>
</evidence>
<keyword evidence="2" id="KW-0812">Transmembrane</keyword>
<keyword evidence="4" id="KW-1185">Reference proteome</keyword>
<feature type="region of interest" description="Disordered" evidence="1">
    <location>
        <begin position="27"/>
        <end position="66"/>
    </location>
</feature>
<name>A0ABU6D0P3_9GAMM</name>
<dbReference type="RefSeq" id="WP_324695912.1">
    <property type="nucleotide sequence ID" value="NZ_JAYMYJ010000115.1"/>
</dbReference>
<keyword evidence="2" id="KW-0472">Membrane</keyword>
<dbReference type="EMBL" id="JAYMYJ010000115">
    <property type="protein sequence ID" value="MEB4591934.1"/>
    <property type="molecule type" value="Genomic_DNA"/>
</dbReference>
<feature type="transmembrane region" description="Helical" evidence="2">
    <location>
        <begin position="6"/>
        <end position="23"/>
    </location>
</feature>
<organism evidence="3 4">
    <name type="scientific">Candidatus Thiothrix phosphatis</name>
    <dbReference type="NCBI Taxonomy" id="3112415"/>
    <lineage>
        <taxon>Bacteria</taxon>
        <taxon>Pseudomonadati</taxon>
        <taxon>Pseudomonadota</taxon>
        <taxon>Gammaproteobacteria</taxon>
        <taxon>Thiotrichales</taxon>
        <taxon>Thiotrichaceae</taxon>
        <taxon>Thiothrix</taxon>
    </lineage>
</organism>
<dbReference type="Proteomes" id="UP001308005">
    <property type="component" value="Unassembled WGS sequence"/>
</dbReference>
<comment type="caution">
    <text evidence="3">The sequence shown here is derived from an EMBL/GenBank/DDBJ whole genome shotgun (WGS) entry which is preliminary data.</text>
</comment>
<evidence type="ECO:0000256" key="1">
    <source>
        <dbReference type="SAM" id="MobiDB-lite"/>
    </source>
</evidence>
<accession>A0ABU6D0P3</accession>
<keyword evidence="2" id="KW-1133">Transmembrane helix</keyword>
<gene>
    <name evidence="3" type="ORF">VSS37_13155</name>
</gene>
<sequence length="66" mass="7480">MNNIPKPYWIATGVLLLIILIFSDSKEKRPATETANTDPINEPRSNSRYFEDRMAEKGISIPSTVQ</sequence>
<reference evidence="4" key="1">
    <citation type="submission" date="2023-07" db="EMBL/GenBank/DDBJ databases">
        <title>The carbon used by Thiothrix.</title>
        <authorList>
            <person name="Chen L."/>
        </authorList>
    </citation>
    <scope>NUCLEOTIDE SEQUENCE [LARGE SCALE GENOMIC DNA]</scope>
</reference>
<proteinExistence type="predicted"/>
<evidence type="ECO:0000313" key="3">
    <source>
        <dbReference type="EMBL" id="MEB4591934.1"/>
    </source>
</evidence>
<evidence type="ECO:0000256" key="2">
    <source>
        <dbReference type="SAM" id="Phobius"/>
    </source>
</evidence>
<protein>
    <submittedName>
        <fullName evidence="3">Uncharacterized protein</fullName>
    </submittedName>
</protein>